<dbReference type="Gene3D" id="3.30.450.20">
    <property type="entry name" value="PAS domain"/>
    <property type="match status" value="1"/>
</dbReference>
<feature type="coiled-coil region" evidence="6">
    <location>
        <begin position="324"/>
        <end position="351"/>
    </location>
</feature>
<dbReference type="PRINTS" id="PR00344">
    <property type="entry name" value="BCTRLSENSOR"/>
</dbReference>
<dbReference type="InterPro" id="IPR003594">
    <property type="entry name" value="HATPase_dom"/>
</dbReference>
<keyword evidence="3" id="KW-0808">Transferase</keyword>
<dbReference type="AlphaFoldDB" id="A0A9R1D776"/>
<dbReference type="GO" id="GO:0007234">
    <property type="term" value="P:osmosensory signaling via phosphorelay pathway"/>
    <property type="evidence" value="ECO:0007669"/>
    <property type="project" value="TreeGrafter"/>
</dbReference>
<dbReference type="Pfam" id="PF02518">
    <property type="entry name" value="HATPase_c"/>
    <property type="match status" value="1"/>
</dbReference>
<feature type="transmembrane region" description="Helical" evidence="7">
    <location>
        <begin position="75"/>
        <end position="95"/>
    </location>
</feature>
<evidence type="ECO:0000256" key="7">
    <source>
        <dbReference type="SAM" id="Phobius"/>
    </source>
</evidence>
<proteinExistence type="predicted"/>
<dbReference type="SUPFAM" id="SSF55874">
    <property type="entry name" value="ATPase domain of HSP90 chaperone/DNA topoisomerase II/histidine kinase"/>
    <property type="match status" value="1"/>
</dbReference>
<dbReference type="PANTHER" id="PTHR42878:SF15">
    <property type="entry name" value="BACTERIOPHYTOCHROME"/>
    <property type="match status" value="1"/>
</dbReference>
<dbReference type="Gene3D" id="3.30.565.10">
    <property type="entry name" value="Histidine kinase-like ATPase, C-terminal domain"/>
    <property type="match status" value="1"/>
</dbReference>
<keyword evidence="6" id="KW-0175">Coiled coil</keyword>
<feature type="domain" description="PAS" evidence="9">
    <location>
        <begin position="344"/>
        <end position="416"/>
    </location>
</feature>
<gene>
    <name evidence="10" type="ORF">KM295_12335</name>
</gene>
<feature type="transmembrane region" description="Helical" evidence="7">
    <location>
        <begin position="41"/>
        <end position="63"/>
    </location>
</feature>
<dbReference type="GO" id="GO:0030295">
    <property type="term" value="F:protein kinase activator activity"/>
    <property type="evidence" value="ECO:0007669"/>
    <property type="project" value="TreeGrafter"/>
</dbReference>
<reference evidence="10" key="1">
    <citation type="journal article" date="2023" name="Front. Microbiol.">
        <title>Genomic-based phylogenetic and metabolic analyses of the genus Natronomonas, and description of Natronomonas aquatica sp. nov.</title>
        <authorList>
            <person name="Garcia-Roldan A."/>
            <person name="Duran-Viseras A."/>
            <person name="de la Haba R.R."/>
            <person name="Corral P."/>
            <person name="Sanchez-Porro C."/>
            <person name="Ventosa A."/>
        </authorList>
    </citation>
    <scope>NUCLEOTIDE SEQUENCE</scope>
    <source>
        <strain evidence="10">F2-12</strain>
    </source>
</reference>
<dbReference type="InterPro" id="IPR031621">
    <property type="entry name" value="HisKA_7TM"/>
</dbReference>
<evidence type="ECO:0000313" key="11">
    <source>
        <dbReference type="Proteomes" id="UP001139494"/>
    </source>
</evidence>
<organism evidence="10 11">
    <name type="scientific">Natronomonas aquatica</name>
    <dbReference type="NCBI Taxonomy" id="2841590"/>
    <lineage>
        <taxon>Archaea</taxon>
        <taxon>Methanobacteriati</taxon>
        <taxon>Methanobacteriota</taxon>
        <taxon>Stenosarchaea group</taxon>
        <taxon>Halobacteria</taxon>
        <taxon>Halobacteriales</taxon>
        <taxon>Natronomonadaceae</taxon>
        <taxon>Natronomonas</taxon>
    </lineage>
</organism>
<dbReference type="GO" id="GO:0000156">
    <property type="term" value="F:phosphorelay response regulator activity"/>
    <property type="evidence" value="ECO:0007669"/>
    <property type="project" value="TreeGrafter"/>
</dbReference>
<dbReference type="InterPro" id="IPR035965">
    <property type="entry name" value="PAS-like_dom_sf"/>
</dbReference>
<dbReference type="EC" id="2.7.13.3" evidence="2"/>
<evidence type="ECO:0000256" key="5">
    <source>
        <dbReference type="ARBA" id="ARBA00023136"/>
    </source>
</evidence>
<dbReference type="PANTHER" id="PTHR42878">
    <property type="entry name" value="TWO-COMPONENT HISTIDINE KINASE"/>
    <property type="match status" value="1"/>
</dbReference>
<feature type="domain" description="Histidine kinase" evidence="8">
    <location>
        <begin position="483"/>
        <end position="685"/>
    </location>
</feature>
<keyword evidence="5 7" id="KW-0472">Membrane</keyword>
<keyword evidence="7" id="KW-0812">Transmembrane</keyword>
<evidence type="ECO:0000256" key="1">
    <source>
        <dbReference type="ARBA" id="ARBA00000085"/>
    </source>
</evidence>
<dbReference type="InterPro" id="IPR005467">
    <property type="entry name" value="His_kinase_dom"/>
</dbReference>
<evidence type="ECO:0000256" key="3">
    <source>
        <dbReference type="ARBA" id="ARBA00022679"/>
    </source>
</evidence>
<dbReference type="NCBIfam" id="TIGR00229">
    <property type="entry name" value="sensory_box"/>
    <property type="match status" value="1"/>
</dbReference>
<dbReference type="InterPro" id="IPR036890">
    <property type="entry name" value="HATPase_C_sf"/>
</dbReference>
<evidence type="ECO:0000313" key="10">
    <source>
        <dbReference type="EMBL" id="MCQ4334252.1"/>
    </source>
</evidence>
<evidence type="ECO:0000259" key="9">
    <source>
        <dbReference type="PROSITE" id="PS50112"/>
    </source>
</evidence>
<dbReference type="PROSITE" id="PS50109">
    <property type="entry name" value="HIS_KIN"/>
    <property type="match status" value="1"/>
</dbReference>
<comment type="caution">
    <text evidence="10">The sequence shown here is derived from an EMBL/GenBank/DDBJ whole genome shotgun (WGS) entry which is preliminary data.</text>
</comment>
<dbReference type="InterPro" id="IPR004358">
    <property type="entry name" value="Sig_transdc_His_kin-like_C"/>
</dbReference>
<dbReference type="CDD" id="cd00075">
    <property type="entry name" value="HATPase"/>
    <property type="match status" value="1"/>
</dbReference>
<keyword evidence="4" id="KW-0418">Kinase</keyword>
<evidence type="ECO:0000256" key="6">
    <source>
        <dbReference type="SAM" id="Coils"/>
    </source>
</evidence>
<dbReference type="Pfam" id="PF16927">
    <property type="entry name" value="HisKA_7TM"/>
    <property type="match status" value="1"/>
</dbReference>
<protein>
    <recommendedName>
        <fullName evidence="2">histidine kinase</fullName>
        <ecNumber evidence="2">2.7.13.3</ecNumber>
    </recommendedName>
</protein>
<dbReference type="GO" id="GO:0004673">
    <property type="term" value="F:protein histidine kinase activity"/>
    <property type="evidence" value="ECO:0007669"/>
    <property type="project" value="UniProtKB-EC"/>
</dbReference>
<dbReference type="GO" id="GO:0016020">
    <property type="term" value="C:membrane"/>
    <property type="evidence" value="ECO:0007669"/>
    <property type="project" value="UniProtKB-SubCell"/>
</dbReference>
<dbReference type="EMBL" id="JAHLKM010000020">
    <property type="protein sequence ID" value="MCQ4334252.1"/>
    <property type="molecule type" value="Genomic_DNA"/>
</dbReference>
<sequence>MTSPWADPVGLVYLGLFSLSGVACLLLIPRSKTFDDPEIQAGMVGLLGTAGAWAVFKTVFFVIPGPFRETVYTVGLIFGFATVWAWLYFCSAYTGRTLHRNTTLRRLGLGVFLTVSLLKLTNPLHGVYFTTREATTPFRHLAIEHGLLHWGATGLSYVLSAVGLFMIFELYVQSGYDTRPLGVLTAILGVPVVVDVLALVTPQLLDVIYAPIGVAVFALGTMFVFAPRFLAVRSTAQSGTPSVFLDSAGRIEDYSPAATTAFPALAGATGDRLEDVLPEVAAAVEPGDRIVSNERGEHTQYYLVSTEGVGVGESAAQVLTLTDVTSIERKRRELNRREQELAERNELYRAVIAASFAFVFRIDIDERRFTFASPSVEDFLGYTADEIDGEPTDVIVPDEQTSDLAQEYLDQVADGEELQVRDFPLENRAGQTVHTDIRVVPIYDPNVPDERKTADDIVGAQSMVWDATERRRREGLISVINRVLRHNVRNELSLINGYAEMLATDLDGEAASKATQIVETADRLLGLTESARELEANRDQSPDLEPVDVVPIIEEAVRKLRERYPDASVAVDSPEAAVAEALPRVKTALWEILDNAAKHGGNPPSIDVEVTETDDRVLIAIADDGPGIPETEREVLSTGVEEPLVHGQGLGLWLAYWIVRNLDGEVNIPEYEQGTTVEVRLPRSSTV</sequence>
<dbReference type="InterPro" id="IPR050351">
    <property type="entry name" value="BphY/WalK/GraS-like"/>
</dbReference>
<dbReference type="SMART" id="SM00387">
    <property type="entry name" value="HATPase_c"/>
    <property type="match status" value="1"/>
</dbReference>
<evidence type="ECO:0000256" key="4">
    <source>
        <dbReference type="ARBA" id="ARBA00022777"/>
    </source>
</evidence>
<dbReference type="InterPro" id="IPR013767">
    <property type="entry name" value="PAS_fold"/>
</dbReference>
<dbReference type="SUPFAM" id="SSF55785">
    <property type="entry name" value="PYP-like sensor domain (PAS domain)"/>
    <property type="match status" value="1"/>
</dbReference>
<feature type="transmembrane region" description="Helical" evidence="7">
    <location>
        <begin position="12"/>
        <end position="29"/>
    </location>
</feature>
<feature type="transmembrane region" description="Helical" evidence="7">
    <location>
        <begin position="148"/>
        <end position="168"/>
    </location>
</feature>
<feature type="transmembrane region" description="Helical" evidence="7">
    <location>
        <begin position="180"/>
        <end position="201"/>
    </location>
</feature>
<accession>A0A9R1D776</accession>
<feature type="transmembrane region" description="Helical" evidence="7">
    <location>
        <begin position="207"/>
        <end position="226"/>
    </location>
</feature>
<dbReference type="Pfam" id="PF00989">
    <property type="entry name" value="PAS"/>
    <property type="match status" value="1"/>
</dbReference>
<dbReference type="SMART" id="SM00091">
    <property type="entry name" value="PAS"/>
    <property type="match status" value="1"/>
</dbReference>
<evidence type="ECO:0000256" key="2">
    <source>
        <dbReference type="ARBA" id="ARBA00012438"/>
    </source>
</evidence>
<keyword evidence="7" id="KW-1133">Transmembrane helix</keyword>
<keyword evidence="11" id="KW-1185">Reference proteome</keyword>
<dbReference type="Proteomes" id="UP001139494">
    <property type="component" value="Unassembled WGS sequence"/>
</dbReference>
<dbReference type="CDD" id="cd00130">
    <property type="entry name" value="PAS"/>
    <property type="match status" value="1"/>
</dbReference>
<evidence type="ECO:0000259" key="8">
    <source>
        <dbReference type="PROSITE" id="PS50109"/>
    </source>
</evidence>
<dbReference type="InterPro" id="IPR000014">
    <property type="entry name" value="PAS"/>
</dbReference>
<name>A0A9R1D776_9EURY</name>
<comment type="catalytic activity">
    <reaction evidence="1">
        <text>ATP + protein L-histidine = ADP + protein N-phospho-L-histidine.</text>
        <dbReference type="EC" id="2.7.13.3"/>
    </reaction>
</comment>
<dbReference type="PROSITE" id="PS50112">
    <property type="entry name" value="PAS"/>
    <property type="match status" value="1"/>
</dbReference>
<dbReference type="GO" id="GO:0006355">
    <property type="term" value="P:regulation of DNA-templated transcription"/>
    <property type="evidence" value="ECO:0007669"/>
    <property type="project" value="InterPro"/>
</dbReference>